<dbReference type="AlphaFoldDB" id="A0A915L5R7"/>
<keyword evidence="1" id="KW-1185">Reference proteome</keyword>
<accession>A0A915L5R7</accession>
<evidence type="ECO:0000313" key="1">
    <source>
        <dbReference type="Proteomes" id="UP000887565"/>
    </source>
</evidence>
<dbReference type="WBParaSite" id="nRc.2.0.1.t46107-RA">
    <property type="protein sequence ID" value="nRc.2.0.1.t46107-RA"/>
    <property type="gene ID" value="nRc.2.0.1.g46107"/>
</dbReference>
<reference evidence="2" key="1">
    <citation type="submission" date="2022-11" db="UniProtKB">
        <authorList>
            <consortium name="WormBaseParasite"/>
        </authorList>
    </citation>
    <scope>IDENTIFICATION</scope>
</reference>
<organism evidence="1 2">
    <name type="scientific">Romanomermis culicivorax</name>
    <name type="common">Nematode worm</name>
    <dbReference type="NCBI Taxonomy" id="13658"/>
    <lineage>
        <taxon>Eukaryota</taxon>
        <taxon>Metazoa</taxon>
        <taxon>Ecdysozoa</taxon>
        <taxon>Nematoda</taxon>
        <taxon>Enoplea</taxon>
        <taxon>Dorylaimia</taxon>
        <taxon>Mermithida</taxon>
        <taxon>Mermithoidea</taxon>
        <taxon>Mermithidae</taxon>
        <taxon>Romanomermis</taxon>
    </lineage>
</organism>
<protein>
    <submittedName>
        <fullName evidence="2">Uncharacterized protein</fullName>
    </submittedName>
</protein>
<proteinExistence type="predicted"/>
<dbReference type="Proteomes" id="UP000887565">
    <property type="component" value="Unplaced"/>
</dbReference>
<evidence type="ECO:0000313" key="2">
    <source>
        <dbReference type="WBParaSite" id="nRc.2.0.1.t46107-RA"/>
    </source>
</evidence>
<sequence length="68" mass="7745">MPNMFIKYPQCALNLALTQETYLSERPPTKNGFASLRNRAIHVRTLGAVRQNAMGSDFTRSSNFFAHR</sequence>
<name>A0A915L5R7_ROMCU</name>